<dbReference type="AlphaFoldDB" id="A0A284R8Z4"/>
<dbReference type="Proteomes" id="UP000219338">
    <property type="component" value="Unassembled WGS sequence"/>
</dbReference>
<dbReference type="GO" id="GO:0003676">
    <property type="term" value="F:nucleic acid binding"/>
    <property type="evidence" value="ECO:0007669"/>
    <property type="project" value="InterPro"/>
</dbReference>
<evidence type="ECO:0000313" key="6">
    <source>
        <dbReference type="Proteomes" id="UP000219338"/>
    </source>
</evidence>
<evidence type="ECO:0000256" key="3">
    <source>
        <dbReference type="SAM" id="MobiDB-lite"/>
    </source>
</evidence>
<dbReference type="SUPFAM" id="SSF57756">
    <property type="entry name" value="Retrovirus zinc finger-like domains"/>
    <property type="match status" value="1"/>
</dbReference>
<evidence type="ECO:0000313" key="5">
    <source>
        <dbReference type="EMBL" id="SJL05189.1"/>
    </source>
</evidence>
<name>A0A284R8Z4_ARMOS</name>
<dbReference type="SMART" id="SM00343">
    <property type="entry name" value="ZnF_C2HC"/>
    <property type="match status" value="1"/>
</dbReference>
<feature type="domain" description="CCHC-type" evidence="4">
    <location>
        <begin position="129"/>
        <end position="144"/>
    </location>
</feature>
<evidence type="ECO:0000259" key="4">
    <source>
        <dbReference type="PROSITE" id="PS50158"/>
    </source>
</evidence>
<feature type="compositionally biased region" description="Low complexity" evidence="3">
    <location>
        <begin position="67"/>
        <end position="95"/>
    </location>
</feature>
<evidence type="ECO:0000256" key="1">
    <source>
        <dbReference type="ARBA" id="ARBA00022664"/>
    </source>
</evidence>
<dbReference type="GO" id="GO:0008270">
    <property type="term" value="F:zinc ion binding"/>
    <property type="evidence" value="ECO:0007669"/>
    <property type="project" value="UniProtKB-KW"/>
</dbReference>
<dbReference type="InterPro" id="IPR001878">
    <property type="entry name" value="Znf_CCHC"/>
</dbReference>
<keyword evidence="2" id="KW-0479">Metal-binding</keyword>
<gene>
    <name evidence="5" type="ORF">ARMOST_08557</name>
</gene>
<feature type="region of interest" description="Disordered" evidence="3">
    <location>
        <begin position="67"/>
        <end position="118"/>
    </location>
</feature>
<dbReference type="EMBL" id="FUEG01000006">
    <property type="protein sequence ID" value="SJL05189.1"/>
    <property type="molecule type" value="Genomic_DNA"/>
</dbReference>
<dbReference type="InterPro" id="IPR036875">
    <property type="entry name" value="Znf_CCHC_sf"/>
</dbReference>
<dbReference type="OrthoDB" id="3067474at2759"/>
<evidence type="ECO:0000256" key="2">
    <source>
        <dbReference type="PROSITE-ProRule" id="PRU00047"/>
    </source>
</evidence>
<dbReference type="Pfam" id="PF00098">
    <property type="entry name" value="zf-CCHC"/>
    <property type="match status" value="1"/>
</dbReference>
<keyword evidence="6" id="KW-1185">Reference proteome</keyword>
<proteinExistence type="predicted"/>
<dbReference type="Gene3D" id="4.10.60.10">
    <property type="entry name" value="Zinc finger, CCHC-type"/>
    <property type="match status" value="1"/>
</dbReference>
<keyword evidence="2" id="KW-0862">Zinc</keyword>
<accession>A0A284R8Z4</accession>
<organism evidence="5 6">
    <name type="scientific">Armillaria ostoyae</name>
    <name type="common">Armillaria root rot fungus</name>
    <dbReference type="NCBI Taxonomy" id="47428"/>
    <lineage>
        <taxon>Eukaryota</taxon>
        <taxon>Fungi</taxon>
        <taxon>Dikarya</taxon>
        <taxon>Basidiomycota</taxon>
        <taxon>Agaricomycotina</taxon>
        <taxon>Agaricomycetes</taxon>
        <taxon>Agaricomycetidae</taxon>
        <taxon>Agaricales</taxon>
        <taxon>Marasmiineae</taxon>
        <taxon>Physalacriaceae</taxon>
        <taxon>Armillaria</taxon>
    </lineage>
</organism>
<dbReference type="PROSITE" id="PS50158">
    <property type="entry name" value="ZF_CCHC"/>
    <property type="match status" value="1"/>
</dbReference>
<dbReference type="GO" id="GO:0006397">
    <property type="term" value="P:mRNA processing"/>
    <property type="evidence" value="ECO:0007669"/>
    <property type="project" value="UniProtKB-KW"/>
</dbReference>
<protein>
    <recommendedName>
        <fullName evidence="4">CCHC-type domain-containing protein</fullName>
    </recommendedName>
</protein>
<keyword evidence="2" id="KW-0863">Zinc-finger</keyword>
<reference evidence="5" key="1">
    <citation type="submission" date="2017-01" db="EMBL/GenBank/DDBJ databases">
        <authorList>
            <person name="Mah S.A."/>
            <person name="Swanson W.J."/>
            <person name="Moy G.W."/>
            <person name="Vacquier V.D."/>
        </authorList>
    </citation>
    <scope>NUCLEOTIDE SEQUENCE [LARGE SCALE GENOMIC DNA]</scope>
    <source>
        <strain evidence="5">C18/9</strain>
    </source>
</reference>
<sequence>MVKAVRLGVPDSYTNAITSSSENVPVTYNDWKRRILRIYEERQKKWVFDQTIGYSCGNIPLQKTHATTTATSTNQRAGGATSSSSGNPTSSTSPPRDATTGKWHAVKTKTYGGPGEPMDISQMRAKGLCFRCHQHGHLSKDCPDKKDY</sequence>
<dbReference type="OMA" id="WKEWVIL"/>
<keyword evidence="1" id="KW-0507">mRNA processing</keyword>